<organism evidence="1 2">
    <name type="scientific">Caerostris extrusa</name>
    <name type="common">Bark spider</name>
    <name type="synonym">Caerostris bankana</name>
    <dbReference type="NCBI Taxonomy" id="172846"/>
    <lineage>
        <taxon>Eukaryota</taxon>
        <taxon>Metazoa</taxon>
        <taxon>Ecdysozoa</taxon>
        <taxon>Arthropoda</taxon>
        <taxon>Chelicerata</taxon>
        <taxon>Arachnida</taxon>
        <taxon>Araneae</taxon>
        <taxon>Araneomorphae</taxon>
        <taxon>Entelegynae</taxon>
        <taxon>Araneoidea</taxon>
        <taxon>Araneidae</taxon>
        <taxon>Caerostris</taxon>
    </lineage>
</organism>
<reference evidence="1 2" key="1">
    <citation type="submission" date="2021-06" db="EMBL/GenBank/DDBJ databases">
        <title>Caerostris extrusa draft genome.</title>
        <authorList>
            <person name="Kono N."/>
            <person name="Arakawa K."/>
        </authorList>
    </citation>
    <scope>NUCLEOTIDE SEQUENCE [LARGE SCALE GENOMIC DNA]</scope>
</reference>
<dbReference type="Proteomes" id="UP001054945">
    <property type="component" value="Unassembled WGS sequence"/>
</dbReference>
<gene>
    <name evidence="1" type="ORF">CEXT_739931</name>
</gene>
<evidence type="ECO:0000313" key="1">
    <source>
        <dbReference type="EMBL" id="GIY87278.1"/>
    </source>
</evidence>
<dbReference type="EMBL" id="BPLR01016917">
    <property type="protein sequence ID" value="GIY87278.1"/>
    <property type="molecule type" value="Genomic_DNA"/>
</dbReference>
<evidence type="ECO:0000313" key="2">
    <source>
        <dbReference type="Proteomes" id="UP001054945"/>
    </source>
</evidence>
<sequence>MLQIIYFHLLRTICLPNQPCSIESIFPVPYEKFKQLNIFEEVGIRIVPEIRVRYEVPYELFEVQTATWYVKYWLDIARRCLVWEVRIWCTNNNH</sequence>
<name>A0AAV4WYD5_CAEEX</name>
<proteinExistence type="predicted"/>
<comment type="caution">
    <text evidence="1">The sequence shown here is derived from an EMBL/GenBank/DDBJ whole genome shotgun (WGS) entry which is preliminary data.</text>
</comment>
<accession>A0AAV4WYD5</accession>
<keyword evidence="2" id="KW-1185">Reference proteome</keyword>
<dbReference type="AlphaFoldDB" id="A0AAV4WYD5"/>
<protein>
    <submittedName>
        <fullName evidence="1">Uncharacterized protein</fullName>
    </submittedName>
</protein>